<dbReference type="KEGG" id="cfh:C1707_02190"/>
<protein>
    <submittedName>
        <fullName evidence="2">Type VI secretion system baseplate subunit TssG</fullName>
    </submittedName>
</protein>
<sequence>MAAEDGSAPDHLRYLQAAREDVRRYGFFALVRGAEARAPDRPRVGRAPRPDMNIVDLAHSPSLDFPGSTLDAIDFQAPGRATVRGFFLGLTGPMGPLPIHMTELAQLEARASTDRRPLGRFLDLLTARMLQFFYRAWANSQPVCHADRPGDDRFRQYLTRLTGAAEAPGATSAFGPLERLHYAGVFASRRSPLVLQRALSDLLATPVEIVEFTGGWCEIARSERTRLGAAGSEGAPLGGGAVLGDRVQVPDAAFTVMITAPSWARYRDFLPGGALHDRTREAVEAWKPSHLAWDLVLGLNEDKIGRIGEANCLAVQLGGEAQLGWTSWMAPQGRAVLRHDARLQPAPTLDDMEATA</sequence>
<dbReference type="EMBL" id="PJRQ01000008">
    <property type="protein sequence ID" value="PLR19176.1"/>
    <property type="molecule type" value="Genomic_DNA"/>
</dbReference>
<dbReference type="RefSeq" id="WP_101711734.1">
    <property type="nucleotide sequence ID" value="NZ_CP026100.1"/>
</dbReference>
<accession>A0A2N5CZI6</accession>
<reference evidence="2 3" key="1">
    <citation type="submission" date="2017-12" db="EMBL/GenBank/DDBJ databases">
        <title>The genome sequence of Caulobacter flavus CGMCC1 15093.</title>
        <authorList>
            <person name="Gao J."/>
            <person name="Mao X."/>
            <person name="Sun J."/>
        </authorList>
    </citation>
    <scope>NUCLEOTIDE SEQUENCE [LARGE SCALE GENOMIC DNA]</scope>
    <source>
        <strain evidence="2 3">CGMCC1 15093</strain>
    </source>
</reference>
<dbReference type="InterPro" id="IPR010732">
    <property type="entry name" value="T6SS_TssG-like"/>
</dbReference>
<evidence type="ECO:0000313" key="1">
    <source>
        <dbReference type="EMBL" id="AYV45144.1"/>
    </source>
</evidence>
<reference evidence="1 4" key="2">
    <citation type="submission" date="2018-01" db="EMBL/GenBank/DDBJ databases">
        <title>Complete genome sequence of Caulobacter flavus RHGG3.</title>
        <authorList>
            <person name="Yang E."/>
        </authorList>
    </citation>
    <scope>NUCLEOTIDE SEQUENCE [LARGE SCALE GENOMIC DNA]</scope>
    <source>
        <strain evidence="1 4">RHGG3</strain>
    </source>
</reference>
<dbReference type="EMBL" id="CP026100">
    <property type="protein sequence ID" value="AYV45144.1"/>
    <property type="molecule type" value="Genomic_DNA"/>
</dbReference>
<dbReference type="AlphaFoldDB" id="A0A2N5CZI6"/>
<dbReference type="NCBIfam" id="TIGR03347">
    <property type="entry name" value="VI_chp_1"/>
    <property type="match status" value="1"/>
</dbReference>
<keyword evidence="4" id="KW-1185">Reference proteome</keyword>
<gene>
    <name evidence="1" type="ORF">C1707_02190</name>
    <name evidence="2" type="ORF">CFHF_03980</name>
</gene>
<dbReference type="Pfam" id="PF06996">
    <property type="entry name" value="T6SS_TssG"/>
    <property type="match status" value="1"/>
</dbReference>
<proteinExistence type="predicted"/>
<dbReference type="OrthoDB" id="1523296at2"/>
<name>A0A2N5CZI6_9CAUL</name>
<organism evidence="2 3">
    <name type="scientific">Caulobacter flavus</name>
    <dbReference type="NCBI Taxonomy" id="1679497"/>
    <lineage>
        <taxon>Bacteria</taxon>
        <taxon>Pseudomonadati</taxon>
        <taxon>Pseudomonadota</taxon>
        <taxon>Alphaproteobacteria</taxon>
        <taxon>Caulobacterales</taxon>
        <taxon>Caulobacteraceae</taxon>
        <taxon>Caulobacter</taxon>
    </lineage>
</organism>
<dbReference type="PANTHER" id="PTHR35564:SF4">
    <property type="entry name" value="CYTOPLASMIC PROTEIN"/>
    <property type="match status" value="1"/>
</dbReference>
<evidence type="ECO:0000313" key="2">
    <source>
        <dbReference type="EMBL" id="PLR19176.1"/>
    </source>
</evidence>
<evidence type="ECO:0000313" key="4">
    <source>
        <dbReference type="Proteomes" id="UP000281192"/>
    </source>
</evidence>
<dbReference type="PANTHER" id="PTHR35564">
    <property type="match status" value="1"/>
</dbReference>
<dbReference type="Proteomes" id="UP000234483">
    <property type="component" value="Unassembled WGS sequence"/>
</dbReference>
<dbReference type="Proteomes" id="UP000281192">
    <property type="component" value="Chromosome"/>
</dbReference>
<evidence type="ECO:0000313" key="3">
    <source>
        <dbReference type="Proteomes" id="UP000234483"/>
    </source>
</evidence>